<keyword evidence="3" id="KW-1185">Reference proteome</keyword>
<protein>
    <submittedName>
        <fullName evidence="2">Uncharacterized protein</fullName>
    </submittedName>
</protein>
<name>A0A564YTQ4_HYMDI</name>
<evidence type="ECO:0000313" key="2">
    <source>
        <dbReference type="EMBL" id="VUZ50379.1"/>
    </source>
</evidence>
<dbReference type="AlphaFoldDB" id="A0A564YTQ4"/>
<evidence type="ECO:0000256" key="1">
    <source>
        <dbReference type="SAM" id="MobiDB-lite"/>
    </source>
</evidence>
<dbReference type="Proteomes" id="UP000321570">
    <property type="component" value="Unassembled WGS sequence"/>
</dbReference>
<evidence type="ECO:0000313" key="3">
    <source>
        <dbReference type="Proteomes" id="UP000321570"/>
    </source>
</evidence>
<proteinExistence type="predicted"/>
<sequence length="80" mass="9206">MCFDYLWQKLRPSRRSQRDTVLSGECSFEEHADTIEQIMMKNFEIASSYQSAEFSLGKGEPIPMIDSSSDEESQGNNDIY</sequence>
<gene>
    <name evidence="2" type="ORF">WMSIL1_LOCUS9287</name>
</gene>
<accession>A0A564YTQ4</accession>
<dbReference type="EMBL" id="CABIJS010000356">
    <property type="protein sequence ID" value="VUZ50379.1"/>
    <property type="molecule type" value="Genomic_DNA"/>
</dbReference>
<feature type="region of interest" description="Disordered" evidence="1">
    <location>
        <begin position="60"/>
        <end position="80"/>
    </location>
</feature>
<organism evidence="2 3">
    <name type="scientific">Hymenolepis diminuta</name>
    <name type="common">Rat tapeworm</name>
    <dbReference type="NCBI Taxonomy" id="6216"/>
    <lineage>
        <taxon>Eukaryota</taxon>
        <taxon>Metazoa</taxon>
        <taxon>Spiralia</taxon>
        <taxon>Lophotrochozoa</taxon>
        <taxon>Platyhelminthes</taxon>
        <taxon>Cestoda</taxon>
        <taxon>Eucestoda</taxon>
        <taxon>Cyclophyllidea</taxon>
        <taxon>Hymenolepididae</taxon>
        <taxon>Hymenolepis</taxon>
    </lineage>
</organism>
<reference evidence="2 3" key="1">
    <citation type="submission" date="2019-07" db="EMBL/GenBank/DDBJ databases">
        <authorList>
            <person name="Jastrzebski P J."/>
            <person name="Paukszto L."/>
            <person name="Jastrzebski P J."/>
        </authorList>
    </citation>
    <scope>NUCLEOTIDE SEQUENCE [LARGE SCALE GENOMIC DNA]</scope>
    <source>
        <strain evidence="2 3">WMS-il1</strain>
    </source>
</reference>